<evidence type="ECO:0000256" key="2">
    <source>
        <dbReference type="SAM" id="Phobius"/>
    </source>
</evidence>
<protein>
    <submittedName>
        <fullName evidence="3">Alanine rich membrane protein</fullName>
    </submittedName>
</protein>
<dbReference type="AlphaFoldDB" id="L7VF91"/>
<keyword evidence="2" id="KW-0472">Membrane</keyword>
<evidence type="ECO:0000313" key="4">
    <source>
        <dbReference type="Proteomes" id="UP000011157"/>
    </source>
</evidence>
<keyword evidence="2" id="KW-0812">Transmembrane</keyword>
<feature type="region of interest" description="Disordered" evidence="1">
    <location>
        <begin position="241"/>
        <end position="268"/>
    </location>
</feature>
<keyword evidence="2" id="KW-1133">Transmembrane helix</keyword>
<reference evidence="3 4" key="1">
    <citation type="journal article" date="2013" name="J. Bacteriol.">
        <title>Complete Genome Sequence of the Frog Pathogen Mycobacterium ulcerans Ecovar Liflandii.</title>
        <authorList>
            <person name="Tobias N.J."/>
            <person name="Doig K.D."/>
            <person name="Medema M.H."/>
            <person name="Chen H."/>
            <person name="Haring V."/>
            <person name="Moore R."/>
            <person name="Seemann T."/>
            <person name="Stinear T.P."/>
        </authorList>
    </citation>
    <scope>NUCLEOTIDE SEQUENCE [LARGE SCALE GENOMIC DNA]</scope>
    <source>
        <strain evidence="3 4">128FXT</strain>
    </source>
</reference>
<dbReference type="KEGG" id="mli:MULP_05760"/>
<feature type="transmembrane region" description="Helical" evidence="2">
    <location>
        <begin position="107"/>
        <end position="129"/>
    </location>
</feature>
<keyword evidence="4" id="KW-1185">Reference proteome</keyword>
<dbReference type="EMBL" id="CP003899">
    <property type="protein sequence ID" value="AGC65128.1"/>
    <property type="molecule type" value="Genomic_DNA"/>
</dbReference>
<name>L7VF91_MYCL1</name>
<evidence type="ECO:0000256" key="1">
    <source>
        <dbReference type="SAM" id="MobiDB-lite"/>
    </source>
</evidence>
<sequence>MNEAEDETDTDPALTVELLADLQAGLLDDETAAQVRRRIRTDAQAAATLEALQRVRRDVAQAGTDTSGLGDPPPHLPTRITDAVRSATSGGPTAAHAARPRPNSNKILAGIAGLIALIAAIGLGTAALITAPGPTPSGPPTAMHITVSTPPPVIPLSHDQVLDLLQRAPDYGPFADPSRRASCLSGLGYPASTPILGAQPVDINARPGVLLVLAGDAPADLAVYAVALNCSAADTGLLASTTLPRLPDPSGMPVRRSGREQQCLRLRS</sequence>
<dbReference type="RefSeq" id="WP_015357724.1">
    <property type="nucleotide sequence ID" value="NC_020133.1"/>
</dbReference>
<evidence type="ECO:0000313" key="3">
    <source>
        <dbReference type="EMBL" id="AGC65128.1"/>
    </source>
</evidence>
<dbReference type="HOGENOM" id="CLU_080969_0_0_11"/>
<gene>
    <name evidence="3" type="ordered locus">MULP_05760</name>
</gene>
<proteinExistence type="predicted"/>
<dbReference type="PATRIC" id="fig|459424.11.peg.5919"/>
<dbReference type="Proteomes" id="UP000011157">
    <property type="component" value="Chromosome"/>
</dbReference>
<accession>L7VF91</accession>
<organism evidence="3 4">
    <name type="scientific">Mycobacterium liflandii (strain 128FXT)</name>
    <dbReference type="NCBI Taxonomy" id="459424"/>
    <lineage>
        <taxon>Bacteria</taxon>
        <taxon>Bacillati</taxon>
        <taxon>Actinomycetota</taxon>
        <taxon>Actinomycetes</taxon>
        <taxon>Mycobacteriales</taxon>
        <taxon>Mycobacteriaceae</taxon>
        <taxon>Mycobacterium</taxon>
        <taxon>Mycobacterium ulcerans group</taxon>
    </lineage>
</organism>